<proteinExistence type="predicted"/>
<gene>
    <name evidence="1" type="ORF">RSO01_45150</name>
</gene>
<dbReference type="InterPro" id="IPR036365">
    <property type="entry name" value="PGBD-like_sf"/>
</dbReference>
<comment type="caution">
    <text evidence="1">The sequence shown here is derived from an EMBL/GenBank/DDBJ whole genome shotgun (WGS) entry which is preliminary data.</text>
</comment>
<keyword evidence="2" id="KW-1185">Reference proteome</keyword>
<evidence type="ECO:0000313" key="1">
    <source>
        <dbReference type="EMBL" id="GEP57349.1"/>
    </source>
</evidence>
<dbReference type="RefSeq" id="WP_174825948.1">
    <property type="nucleotide sequence ID" value="NZ_BKAJ01000077.1"/>
</dbReference>
<reference evidence="1 2" key="1">
    <citation type="submission" date="2019-07" db="EMBL/GenBank/DDBJ databases">
        <title>Whole genome shotgun sequence of Reyranella soli NBRC 108950.</title>
        <authorList>
            <person name="Hosoyama A."/>
            <person name="Uohara A."/>
            <person name="Ohji S."/>
            <person name="Ichikawa N."/>
        </authorList>
    </citation>
    <scope>NUCLEOTIDE SEQUENCE [LARGE SCALE GENOMIC DNA]</scope>
    <source>
        <strain evidence="1 2">NBRC 108950</strain>
    </source>
</reference>
<dbReference type="Gene3D" id="1.10.101.10">
    <property type="entry name" value="PGBD-like superfamily/PGBD"/>
    <property type="match status" value="1"/>
</dbReference>
<dbReference type="Proteomes" id="UP000321058">
    <property type="component" value="Unassembled WGS sequence"/>
</dbReference>
<organism evidence="1 2">
    <name type="scientific">Reyranella soli</name>
    <dbReference type="NCBI Taxonomy" id="1230389"/>
    <lineage>
        <taxon>Bacteria</taxon>
        <taxon>Pseudomonadati</taxon>
        <taxon>Pseudomonadota</taxon>
        <taxon>Alphaproteobacteria</taxon>
        <taxon>Hyphomicrobiales</taxon>
        <taxon>Reyranellaceae</taxon>
        <taxon>Reyranella</taxon>
    </lineage>
</organism>
<protein>
    <recommendedName>
        <fullName evidence="3">Peptidoglycan binding-like domain-containing protein</fullName>
    </recommendedName>
</protein>
<dbReference type="AlphaFoldDB" id="A0A512NEH7"/>
<evidence type="ECO:0008006" key="3">
    <source>
        <dbReference type="Google" id="ProtNLM"/>
    </source>
</evidence>
<accession>A0A512NEH7</accession>
<name>A0A512NEH7_9HYPH</name>
<dbReference type="SUPFAM" id="SSF47090">
    <property type="entry name" value="PGBD-like"/>
    <property type="match status" value="1"/>
</dbReference>
<dbReference type="InterPro" id="IPR036366">
    <property type="entry name" value="PGBDSf"/>
</dbReference>
<dbReference type="EMBL" id="BKAJ01000077">
    <property type="protein sequence ID" value="GEP57349.1"/>
    <property type="molecule type" value="Genomic_DNA"/>
</dbReference>
<evidence type="ECO:0000313" key="2">
    <source>
        <dbReference type="Proteomes" id="UP000321058"/>
    </source>
</evidence>
<sequence length="410" mass="44573">MALQSKLFRGDAKLEAALISDSAHIVQGAAGAHVGKIQQALNELDGAGLNPDEKYGPATSSAVLAYKQKRNIINSSYQTRADNVVGKMTIAALDAEMLEKERKIDPGPDTDAITATLKKEPASFAVTQPVAAPTFKIPNAVSPPVIVSPNKQFRFTEFKPPGAFHDLLIEVKKGGRVFWVGAAVPKGTTDFSRAQMYFTPSTVKPGPGGRRIILADDKDYQAFTGGWATRMRNFIPMMGGQAASAKKPVILLITYMKSTAFKELNDDNIFKDRPELTLNVVMNEIKRTVVGPTFSSVIEKLGVSSFSSGVTPMKLCISALTASGLIKEVFNFDGPFLVGERKELTPVPRGVSSKVFTQHPLAKPPAGWVNLLQDHFQLVTEDFGQKDPKDIMHQRIGKMMYHQALANSVV</sequence>